<dbReference type="EMBL" id="QGNW01000385">
    <property type="protein sequence ID" value="RVW73734.1"/>
    <property type="molecule type" value="Genomic_DNA"/>
</dbReference>
<protein>
    <submittedName>
        <fullName evidence="2">Uncharacterized protein</fullName>
    </submittedName>
</protein>
<dbReference type="AlphaFoldDB" id="A0A438GNH9"/>
<evidence type="ECO:0000313" key="2">
    <source>
        <dbReference type="EMBL" id="RVW73734.1"/>
    </source>
</evidence>
<dbReference type="Proteomes" id="UP000288805">
    <property type="component" value="Unassembled WGS sequence"/>
</dbReference>
<comment type="caution">
    <text evidence="2">The sequence shown here is derived from an EMBL/GenBank/DDBJ whole genome shotgun (WGS) entry which is preliminary data.</text>
</comment>
<name>A0A438GNH9_VITVI</name>
<reference evidence="2 3" key="1">
    <citation type="journal article" date="2018" name="PLoS Genet.">
        <title>Population sequencing reveals clonal diversity and ancestral inbreeding in the grapevine cultivar Chardonnay.</title>
        <authorList>
            <person name="Roach M.J."/>
            <person name="Johnson D.L."/>
            <person name="Bohlmann J."/>
            <person name="van Vuuren H.J."/>
            <person name="Jones S.J."/>
            <person name="Pretorius I.S."/>
            <person name="Schmidt S.A."/>
            <person name="Borneman A.R."/>
        </authorList>
    </citation>
    <scope>NUCLEOTIDE SEQUENCE [LARGE SCALE GENOMIC DNA]</scope>
    <source>
        <strain evidence="3">cv. Chardonnay</strain>
        <tissue evidence="2">Leaf</tissue>
    </source>
</reference>
<accession>A0A438GNH9</accession>
<sequence length="338" mass="37460">MHTLTVVHTHAIVSLTAYYLIVIEHDVHIAIHPDSCSFLCGHEYISCTLLTRSGVGSSDGLISMYGSILEESDTLMSIGVDHEDLYSPELGSDLFLVLIYLCGSEQRRSTFRIRIFSLQSGIVSWIRVEGRLVRVSDTPDMDQQVVTADQFTATMVSIQELWLASGREIGGQQGRPPTVQDETPYDSHPPPPPHPFLQCIRHHHMYYTGILRSLHPSRPGRCCRLSSGCQILRGTLVLVVRASTSDLQHRDEGSWIGRASDDHSFPPISEWAGSALVCVSGPRDAVHGMTGPGVPTTVSFNTVVDVSRRELEALRQRTEESVSSFISRWRGKIAEIVD</sequence>
<proteinExistence type="predicted"/>
<organism evidence="2 3">
    <name type="scientific">Vitis vinifera</name>
    <name type="common">Grape</name>
    <dbReference type="NCBI Taxonomy" id="29760"/>
    <lineage>
        <taxon>Eukaryota</taxon>
        <taxon>Viridiplantae</taxon>
        <taxon>Streptophyta</taxon>
        <taxon>Embryophyta</taxon>
        <taxon>Tracheophyta</taxon>
        <taxon>Spermatophyta</taxon>
        <taxon>Magnoliopsida</taxon>
        <taxon>eudicotyledons</taxon>
        <taxon>Gunneridae</taxon>
        <taxon>Pentapetalae</taxon>
        <taxon>rosids</taxon>
        <taxon>Vitales</taxon>
        <taxon>Vitaceae</taxon>
        <taxon>Viteae</taxon>
        <taxon>Vitis</taxon>
    </lineage>
</organism>
<gene>
    <name evidence="2" type="ORF">CK203_054975</name>
</gene>
<evidence type="ECO:0000256" key="1">
    <source>
        <dbReference type="SAM" id="MobiDB-lite"/>
    </source>
</evidence>
<feature type="region of interest" description="Disordered" evidence="1">
    <location>
        <begin position="169"/>
        <end position="192"/>
    </location>
</feature>
<evidence type="ECO:0000313" key="3">
    <source>
        <dbReference type="Proteomes" id="UP000288805"/>
    </source>
</evidence>